<evidence type="ECO:0000313" key="2">
    <source>
        <dbReference type="Proteomes" id="UP000321578"/>
    </source>
</evidence>
<evidence type="ECO:0000313" key="1">
    <source>
        <dbReference type="EMBL" id="TXD87087.1"/>
    </source>
</evidence>
<reference evidence="1 2" key="1">
    <citation type="submission" date="2019-08" db="EMBL/GenBank/DDBJ databases">
        <title>Genomes of Subsaximicrobium wynnwilliamsii strains.</title>
        <authorList>
            <person name="Bowman J.P."/>
        </authorList>
    </citation>
    <scope>NUCLEOTIDE SEQUENCE [LARGE SCALE GENOMIC DNA]</scope>
    <source>
        <strain evidence="1 2">2-80-2</strain>
    </source>
</reference>
<dbReference type="Proteomes" id="UP000321578">
    <property type="component" value="Unassembled WGS sequence"/>
</dbReference>
<dbReference type="PANTHER" id="PTHR21174">
    <property type="match status" value="1"/>
</dbReference>
<dbReference type="EMBL" id="VORO01000030">
    <property type="protein sequence ID" value="TXD87087.1"/>
    <property type="molecule type" value="Genomic_DNA"/>
</dbReference>
<accession>A0A5C6ZEE3</accession>
<dbReference type="PANTHER" id="PTHR21174:SF0">
    <property type="entry name" value="HD PHOSPHOHYDROLASE FAMILY PROTEIN-RELATED"/>
    <property type="match status" value="1"/>
</dbReference>
<organism evidence="1 2">
    <name type="scientific">Subsaximicrobium wynnwilliamsii</name>
    <dbReference type="NCBI Taxonomy" id="291179"/>
    <lineage>
        <taxon>Bacteria</taxon>
        <taxon>Pseudomonadati</taxon>
        <taxon>Bacteroidota</taxon>
        <taxon>Flavobacteriia</taxon>
        <taxon>Flavobacteriales</taxon>
        <taxon>Flavobacteriaceae</taxon>
        <taxon>Subsaximicrobium</taxon>
    </lineage>
</organism>
<dbReference type="PIRSF" id="PIRSF035170">
    <property type="entry name" value="HD_phosphohydro"/>
    <property type="match status" value="1"/>
</dbReference>
<dbReference type="Gene3D" id="1.10.3210.10">
    <property type="entry name" value="Hypothetical protein af1432"/>
    <property type="match status" value="1"/>
</dbReference>
<dbReference type="InterPro" id="IPR009218">
    <property type="entry name" value="HD_phosphohydro"/>
</dbReference>
<keyword evidence="2" id="KW-1185">Reference proteome</keyword>
<dbReference type="SUPFAM" id="SSF109604">
    <property type="entry name" value="HD-domain/PDEase-like"/>
    <property type="match status" value="1"/>
</dbReference>
<proteinExistence type="predicted"/>
<name>A0A5C6ZEE3_9FLAO</name>
<dbReference type="AlphaFoldDB" id="A0A5C6ZEE3"/>
<comment type="caution">
    <text evidence="1">The sequence shown here is derived from an EMBL/GenBank/DDBJ whole genome shotgun (WGS) entry which is preliminary data.</text>
</comment>
<evidence type="ECO:0008006" key="3">
    <source>
        <dbReference type="Google" id="ProtNLM"/>
    </source>
</evidence>
<protein>
    <recommendedName>
        <fullName evidence="3">HD domain-containing protein</fullName>
    </recommendedName>
</protein>
<sequence>MLLQAEAIKEYISDYDALRFAIWYHDIICKATKGNNETKSAEFAINQLKATNFSKNRMEIVQNLIKSTQKHKVICPDNTDNAFLLDMDLSILGNDWSSYQSYIQNIRKEYAIYPDLIYKSGRKKVLQQFLKQERIYITKHYFERFEKQARLNIERELLL</sequence>
<gene>
    <name evidence="1" type="ORF">ESY86_18155</name>
</gene>
<dbReference type="OrthoDB" id="9808993at2"/>